<evidence type="ECO:0000313" key="4">
    <source>
        <dbReference type="EMBL" id="KAJ9162358.1"/>
    </source>
</evidence>
<evidence type="ECO:0000313" key="5">
    <source>
        <dbReference type="Proteomes" id="UP001174691"/>
    </source>
</evidence>
<dbReference type="PROSITE" id="PS50235">
    <property type="entry name" value="USP_3"/>
    <property type="match status" value="1"/>
</dbReference>
<dbReference type="InterPro" id="IPR036873">
    <property type="entry name" value="Rhodanese-like_dom_sf"/>
</dbReference>
<dbReference type="InterPro" id="IPR001763">
    <property type="entry name" value="Rhodanese-like_dom"/>
</dbReference>
<evidence type="ECO:0000256" key="1">
    <source>
        <dbReference type="SAM" id="MobiDB-lite"/>
    </source>
</evidence>
<feature type="compositionally biased region" description="Low complexity" evidence="1">
    <location>
        <begin position="186"/>
        <end position="195"/>
    </location>
</feature>
<dbReference type="SUPFAM" id="SSF54001">
    <property type="entry name" value="Cysteine proteinases"/>
    <property type="match status" value="1"/>
</dbReference>
<dbReference type="GO" id="GO:0005634">
    <property type="term" value="C:nucleus"/>
    <property type="evidence" value="ECO:0007669"/>
    <property type="project" value="TreeGrafter"/>
</dbReference>
<dbReference type="PROSITE" id="PS50206">
    <property type="entry name" value="RHODANESE_3"/>
    <property type="match status" value="1"/>
</dbReference>
<dbReference type="PANTHER" id="PTHR24006">
    <property type="entry name" value="UBIQUITIN CARBOXYL-TERMINAL HYDROLASE"/>
    <property type="match status" value="1"/>
</dbReference>
<dbReference type="InterPro" id="IPR001394">
    <property type="entry name" value="Peptidase_C19_UCH"/>
</dbReference>
<organism evidence="4 5">
    <name type="scientific">Coniochaeta hoffmannii</name>
    <dbReference type="NCBI Taxonomy" id="91930"/>
    <lineage>
        <taxon>Eukaryota</taxon>
        <taxon>Fungi</taxon>
        <taxon>Dikarya</taxon>
        <taxon>Ascomycota</taxon>
        <taxon>Pezizomycotina</taxon>
        <taxon>Sordariomycetes</taxon>
        <taxon>Sordariomycetidae</taxon>
        <taxon>Coniochaetales</taxon>
        <taxon>Coniochaetaceae</taxon>
        <taxon>Coniochaeta</taxon>
    </lineage>
</organism>
<evidence type="ECO:0000259" key="3">
    <source>
        <dbReference type="PROSITE" id="PS50235"/>
    </source>
</evidence>
<dbReference type="Pfam" id="PF00443">
    <property type="entry name" value="UCH"/>
    <property type="match status" value="1"/>
</dbReference>
<reference evidence="4" key="1">
    <citation type="submission" date="2022-07" db="EMBL/GenBank/DDBJ databases">
        <title>Fungi with potential for degradation of polypropylene.</title>
        <authorList>
            <person name="Gostincar C."/>
        </authorList>
    </citation>
    <scope>NUCLEOTIDE SEQUENCE</scope>
    <source>
        <strain evidence="4">EXF-13287</strain>
    </source>
</reference>
<protein>
    <submittedName>
        <fullName evidence="4">Cysteine proteinase</fullName>
    </submittedName>
</protein>
<dbReference type="GO" id="GO:0004843">
    <property type="term" value="F:cysteine-type deubiquitinase activity"/>
    <property type="evidence" value="ECO:0007669"/>
    <property type="project" value="InterPro"/>
</dbReference>
<comment type="caution">
    <text evidence="4">The sequence shown here is derived from an EMBL/GenBank/DDBJ whole genome shotgun (WGS) entry which is preliminary data.</text>
</comment>
<feature type="region of interest" description="Disordered" evidence="1">
    <location>
        <begin position="1"/>
        <end position="39"/>
    </location>
</feature>
<feature type="region of interest" description="Disordered" evidence="1">
    <location>
        <begin position="532"/>
        <end position="555"/>
    </location>
</feature>
<feature type="region of interest" description="Disordered" evidence="1">
    <location>
        <begin position="140"/>
        <end position="210"/>
    </location>
</feature>
<accession>A0AA38S0S6</accession>
<dbReference type="Gene3D" id="3.40.250.10">
    <property type="entry name" value="Rhodanese-like domain"/>
    <property type="match status" value="1"/>
</dbReference>
<evidence type="ECO:0000259" key="2">
    <source>
        <dbReference type="PROSITE" id="PS50206"/>
    </source>
</evidence>
<dbReference type="Gene3D" id="3.90.70.10">
    <property type="entry name" value="Cysteine proteinases"/>
    <property type="match status" value="1"/>
</dbReference>
<proteinExistence type="predicted"/>
<dbReference type="SUPFAM" id="SSF52821">
    <property type="entry name" value="Rhodanese/Cell cycle control phosphatase"/>
    <property type="match status" value="1"/>
</dbReference>
<sequence length="1036" mass="115266">MVTVPNGNPGGHKTNGPAGASFSAAAPGGGAPARKKPLPHIDDITSVTIDFDRFTQMDKLLAIAEELLREAETYRNFGGRIDMAMKSYIKANIVLLDVIKKNKGWVSLQAGDNKAQKKRYLELVRQAQAAHGVFEQIKSEIKGDNARSGVQPTAHRSTDTERSGQAVSRGGRSSLDDGLSNDVVLTPTSSPTPSTAKARPPVHPKPEALHGNAIQHGGVAAKRAADDLSKRFANLRPTTSAPQHLVQDPRIKTQPIVVPPAAQWRDPFTSASRSIASVENHNFELPKVPGAIYKPARGTVSTEAAELPSSSSRRFSLNRSLTSGSLSSLAVKSPLAGLGEEPNNWAKRTKLTIPEGETLSVTELLGLMKEGSKSVSILLIDIRSREAFDEGHIMSQATICIEPEVLTRKNISASEIAESMVLAPSSEQINFERRHGFDLVVFYDQDSTHIGTKQSNPDGAAVQGLYNALTYFDFVGETSPKPPKLLQGGLDAWTSVMGSHSLATTETSVGRPLGSPTKVRQTVYTPVRRQSHVPKPIQDPEEARRWEQSTNDPELFKPLSKDDFLRRFPSVSAIKESMVSPPSIRTVDGNSSVSPPHVNFPVEPTRPAPTVAKTSFSGFNGKDEHDEAKKFVPRSKGDKTKRRQLVGLRNPRFFCYANSSIQAMFWTDGFADDLFTGRWTNDYRVPMKAGEKIPNPQLLAKMLAQLFAWMQKALIHPMEARTLMQYMQHISSKDSTGRRKPEADIFGREDIQQDTQEFFNYIMDALHDETNIHRDQSEKPYEVEDNDARSLLYHSIRYWHKYTTQNQSIVTKYWRGMETGITICRRCNNRSVTPQTSDLTSLAIGAGHLVGSLEHYIRNETIDDYPCSGLCKKNGWGPSQVDRRIYLSRMPDRLTFRIHRGIVTPAGYLAKNKSRFTFPFQNLDVEPYFIPKDERGIDRTDAEVAQTADTERQFRPPLKYDCYAVICHIGDSLRSGHYIAYVRDTDSADPTDWIKFDDANVTHVKVGSNAPNDEAEKLFGRGRQQAYMLFYQRQGS</sequence>
<feature type="compositionally biased region" description="Low complexity" evidence="1">
    <location>
        <begin position="16"/>
        <end position="26"/>
    </location>
</feature>
<feature type="domain" description="Rhodanese" evidence="2">
    <location>
        <begin position="373"/>
        <end position="502"/>
    </location>
</feature>
<gene>
    <name evidence="4" type="ORF">NKR19_g1326</name>
</gene>
<dbReference type="AlphaFoldDB" id="A0AA38S0S6"/>
<name>A0AA38S0S6_9PEZI</name>
<dbReference type="EMBL" id="JANBVN010000012">
    <property type="protein sequence ID" value="KAJ9162358.1"/>
    <property type="molecule type" value="Genomic_DNA"/>
</dbReference>
<dbReference type="GO" id="GO:0016579">
    <property type="term" value="P:protein deubiquitination"/>
    <property type="evidence" value="ECO:0007669"/>
    <property type="project" value="InterPro"/>
</dbReference>
<feature type="domain" description="USP" evidence="3">
    <location>
        <begin position="646"/>
        <end position="1034"/>
    </location>
</feature>
<dbReference type="InterPro" id="IPR028889">
    <property type="entry name" value="USP"/>
</dbReference>
<dbReference type="InterPro" id="IPR038765">
    <property type="entry name" value="Papain-like_cys_pep_sf"/>
</dbReference>
<dbReference type="GO" id="GO:0005829">
    <property type="term" value="C:cytosol"/>
    <property type="evidence" value="ECO:0007669"/>
    <property type="project" value="TreeGrafter"/>
</dbReference>
<dbReference type="Proteomes" id="UP001174691">
    <property type="component" value="Unassembled WGS sequence"/>
</dbReference>
<dbReference type="InterPro" id="IPR050164">
    <property type="entry name" value="Peptidase_C19"/>
</dbReference>
<dbReference type="CDD" id="cd02257">
    <property type="entry name" value="Peptidase_C19"/>
    <property type="match status" value="1"/>
</dbReference>
<keyword evidence="5" id="KW-1185">Reference proteome</keyword>
<dbReference type="SMART" id="SM00450">
    <property type="entry name" value="RHOD"/>
    <property type="match status" value="1"/>
</dbReference>